<dbReference type="RefSeq" id="WP_200242410.1">
    <property type="nucleotide sequence ID" value="NZ_NRRY01000011.1"/>
</dbReference>
<accession>A0A9X0W7V8</accession>
<name>A0A9X0W7V8_9GAMM</name>
<evidence type="ECO:0000313" key="2">
    <source>
        <dbReference type="Proteomes" id="UP001138768"/>
    </source>
</evidence>
<protein>
    <submittedName>
        <fullName evidence="1">Uncharacterized protein</fullName>
    </submittedName>
</protein>
<proteinExistence type="predicted"/>
<dbReference type="EMBL" id="NRRY01000011">
    <property type="protein sequence ID" value="MBK1618579.1"/>
    <property type="molecule type" value="Genomic_DNA"/>
</dbReference>
<dbReference type="AlphaFoldDB" id="A0A9X0W7V8"/>
<sequence>MSTTPNRSNAIPPKPHAKLLAELEGFEHLLFEPMTQTDLDQLYALSERWTAQLGDSPEAIALCDALDDFIGAGIEDADVEKAYRELVECVQQTPSRVSHP</sequence>
<comment type="caution">
    <text evidence="1">The sequence shown here is derived from an EMBL/GenBank/DDBJ whole genome shotgun (WGS) entry which is preliminary data.</text>
</comment>
<evidence type="ECO:0000313" key="1">
    <source>
        <dbReference type="EMBL" id="MBK1618579.1"/>
    </source>
</evidence>
<gene>
    <name evidence="1" type="ORF">CKO42_09035</name>
</gene>
<reference evidence="1 2" key="1">
    <citation type="journal article" date="2020" name="Microorganisms">
        <title>Osmotic Adaptation and Compatible Solute Biosynthesis of Phototrophic Bacteria as Revealed from Genome Analyses.</title>
        <authorList>
            <person name="Imhoff J.F."/>
            <person name="Rahn T."/>
            <person name="Kunzel S."/>
            <person name="Keller A."/>
            <person name="Neulinger S.C."/>
        </authorList>
    </citation>
    <scope>NUCLEOTIDE SEQUENCE [LARGE SCALE GENOMIC DNA]</scope>
    <source>
        <strain evidence="1 2">DSM 25653</strain>
    </source>
</reference>
<organism evidence="1 2">
    <name type="scientific">Lamprobacter modestohalophilus</name>
    <dbReference type="NCBI Taxonomy" id="1064514"/>
    <lineage>
        <taxon>Bacteria</taxon>
        <taxon>Pseudomonadati</taxon>
        <taxon>Pseudomonadota</taxon>
        <taxon>Gammaproteobacteria</taxon>
        <taxon>Chromatiales</taxon>
        <taxon>Chromatiaceae</taxon>
        <taxon>Lamprobacter</taxon>
    </lineage>
</organism>
<dbReference type="Proteomes" id="UP001138768">
    <property type="component" value="Unassembled WGS sequence"/>
</dbReference>
<keyword evidence="2" id="KW-1185">Reference proteome</keyword>